<sequence length="312" mass="36050">MTKTNKKNIIAIAGPTASGKTALAVEIAKIFDTEIISADSRQIYKEFDIATAKPSKEEMKGIKHHLMDVVEPVEEFTVADFADEASKVIQSLFEHDKIPVVAGGTGLYFRILLENYDMPRVAPDKALREQLHKIEKEKGAQALYQMLCEADPVLAKNMHPNNTVKIIRALEVCKTLGTPMSQAQKKKEPQYNVIWLGLGHLNGEDRQFLYNRTDKRVDVMLEQGLEQEAKNLFEKYGKIRSLEKTIGYQEFIDYFENSITFDECVEKIKQNTRRYAKRQLTWFRQNKDIYWLDIKDKEQMIQEAVQRIKDLL</sequence>
<dbReference type="PANTHER" id="PTHR11088:SF60">
    <property type="entry name" value="TRNA DIMETHYLALLYLTRANSFERASE"/>
    <property type="match status" value="1"/>
</dbReference>
<keyword evidence="5 10" id="KW-0819">tRNA processing</keyword>
<dbReference type="NCBIfam" id="TIGR00174">
    <property type="entry name" value="miaA"/>
    <property type="match status" value="1"/>
</dbReference>
<evidence type="ECO:0000256" key="10">
    <source>
        <dbReference type="HAMAP-Rule" id="MF_00185"/>
    </source>
</evidence>
<evidence type="ECO:0000256" key="2">
    <source>
        <dbReference type="ARBA" id="ARBA00003213"/>
    </source>
</evidence>
<comment type="function">
    <text evidence="2 10 12">Catalyzes the transfer of a dimethylallyl group onto the adenine at position 37 in tRNAs that read codons beginning with uridine, leading to the formation of N6-(dimethylallyl)adenosine (i(6)A).</text>
</comment>
<proteinExistence type="inferred from homology"/>
<protein>
    <recommendedName>
        <fullName evidence="10">tRNA dimethylallyltransferase</fullName>
        <ecNumber evidence="10">2.5.1.75</ecNumber>
    </recommendedName>
    <alternativeName>
        <fullName evidence="10">Dimethylallyl diphosphate:tRNA dimethylallyltransferase</fullName>
        <shortName evidence="10">DMAPP:tRNA dimethylallyltransferase</shortName>
        <shortName evidence="10">DMATase</shortName>
    </alternativeName>
    <alternativeName>
        <fullName evidence="10">Isopentenyl-diphosphate:tRNA isopentenyltransferase</fullName>
        <shortName evidence="10">IPP transferase</shortName>
        <shortName evidence="10">IPPT</shortName>
        <shortName evidence="10">IPTase</shortName>
    </alternativeName>
</protein>
<accession>A0A9D1MZ66</accession>
<comment type="cofactor">
    <cofactor evidence="1 10">
        <name>Mg(2+)</name>
        <dbReference type="ChEBI" id="CHEBI:18420"/>
    </cofactor>
</comment>
<keyword evidence="8 10" id="KW-0460">Magnesium</keyword>
<dbReference type="Gene3D" id="1.10.20.140">
    <property type="match status" value="1"/>
</dbReference>
<gene>
    <name evidence="10 14" type="primary">miaA</name>
    <name evidence="14" type="ORF">IAD26_01115</name>
</gene>
<reference evidence="14" key="2">
    <citation type="journal article" date="2021" name="PeerJ">
        <title>Extensive microbial diversity within the chicken gut microbiome revealed by metagenomics and culture.</title>
        <authorList>
            <person name="Gilroy R."/>
            <person name="Ravi A."/>
            <person name="Getino M."/>
            <person name="Pursley I."/>
            <person name="Horton D.L."/>
            <person name="Alikhan N.F."/>
            <person name="Baker D."/>
            <person name="Gharbi K."/>
            <person name="Hall N."/>
            <person name="Watson M."/>
            <person name="Adriaenssens E.M."/>
            <person name="Foster-Nyarko E."/>
            <person name="Jarju S."/>
            <person name="Secka A."/>
            <person name="Antonio M."/>
            <person name="Oren A."/>
            <person name="Chaudhuri R.R."/>
            <person name="La Ragione R."/>
            <person name="Hildebrand F."/>
            <person name="Pallen M.J."/>
        </authorList>
    </citation>
    <scope>NUCLEOTIDE SEQUENCE</scope>
    <source>
        <strain evidence="14">CHK154-7741</strain>
    </source>
</reference>
<keyword evidence="7 10" id="KW-0067">ATP-binding</keyword>
<evidence type="ECO:0000256" key="8">
    <source>
        <dbReference type="ARBA" id="ARBA00022842"/>
    </source>
</evidence>
<evidence type="ECO:0000256" key="11">
    <source>
        <dbReference type="RuleBase" id="RU003783"/>
    </source>
</evidence>
<keyword evidence="6 10" id="KW-0547">Nucleotide-binding</keyword>
<evidence type="ECO:0000256" key="3">
    <source>
        <dbReference type="ARBA" id="ARBA00005842"/>
    </source>
</evidence>
<feature type="region of interest" description="Interaction with substrate tRNA" evidence="10">
    <location>
        <begin position="39"/>
        <end position="42"/>
    </location>
</feature>
<dbReference type="InterPro" id="IPR027417">
    <property type="entry name" value="P-loop_NTPase"/>
</dbReference>
<evidence type="ECO:0000313" key="15">
    <source>
        <dbReference type="Proteomes" id="UP000886748"/>
    </source>
</evidence>
<dbReference type="AlphaFoldDB" id="A0A9D1MZ66"/>
<feature type="site" description="Interaction with substrate tRNA" evidence="10">
    <location>
        <position position="105"/>
    </location>
</feature>
<comment type="caution">
    <text evidence="10">Lacks conserved residue(s) required for the propagation of feature annotation.</text>
</comment>
<dbReference type="Proteomes" id="UP000886748">
    <property type="component" value="Unassembled WGS sequence"/>
</dbReference>
<evidence type="ECO:0000256" key="4">
    <source>
        <dbReference type="ARBA" id="ARBA00022679"/>
    </source>
</evidence>
<reference evidence="14" key="1">
    <citation type="submission" date="2020-10" db="EMBL/GenBank/DDBJ databases">
        <authorList>
            <person name="Gilroy R."/>
        </authorList>
    </citation>
    <scope>NUCLEOTIDE SEQUENCE</scope>
    <source>
        <strain evidence="14">CHK154-7741</strain>
    </source>
</reference>
<evidence type="ECO:0000256" key="9">
    <source>
        <dbReference type="ARBA" id="ARBA00049563"/>
    </source>
</evidence>
<dbReference type="Gene3D" id="3.40.50.300">
    <property type="entry name" value="P-loop containing nucleotide triphosphate hydrolases"/>
    <property type="match status" value="1"/>
</dbReference>
<dbReference type="Pfam" id="PF01715">
    <property type="entry name" value="IPPT"/>
    <property type="match status" value="1"/>
</dbReference>
<dbReference type="GO" id="GO:0005524">
    <property type="term" value="F:ATP binding"/>
    <property type="evidence" value="ECO:0007669"/>
    <property type="project" value="UniProtKB-UniRule"/>
</dbReference>
<dbReference type="EMBL" id="DVOD01000009">
    <property type="protein sequence ID" value="HIU91713.1"/>
    <property type="molecule type" value="Genomic_DNA"/>
</dbReference>
<dbReference type="HAMAP" id="MF_00185">
    <property type="entry name" value="IPP_trans"/>
    <property type="match status" value="1"/>
</dbReference>
<feature type="site" description="Interaction with substrate tRNA" evidence="10">
    <location>
        <position position="128"/>
    </location>
</feature>
<comment type="caution">
    <text evidence="14">The sequence shown here is derived from an EMBL/GenBank/DDBJ whole genome shotgun (WGS) entry which is preliminary data.</text>
</comment>
<name>A0A9D1MZ66_9CLOT</name>
<feature type="binding site" evidence="10">
    <location>
        <begin position="14"/>
        <end position="21"/>
    </location>
    <ligand>
        <name>ATP</name>
        <dbReference type="ChEBI" id="CHEBI:30616"/>
    </ligand>
</feature>
<dbReference type="GO" id="GO:0052381">
    <property type="term" value="F:tRNA dimethylallyltransferase activity"/>
    <property type="evidence" value="ECO:0007669"/>
    <property type="project" value="UniProtKB-UniRule"/>
</dbReference>
<organism evidence="14 15">
    <name type="scientific">Candidatus Limenecus avicola</name>
    <dbReference type="NCBI Taxonomy" id="2840847"/>
    <lineage>
        <taxon>Bacteria</taxon>
        <taxon>Bacillati</taxon>
        <taxon>Bacillota</taxon>
        <taxon>Clostridia</taxon>
        <taxon>Eubacteriales</taxon>
        <taxon>Clostridiaceae</taxon>
        <taxon>Clostridiaceae incertae sedis</taxon>
        <taxon>Candidatus Limenecus</taxon>
    </lineage>
</organism>
<evidence type="ECO:0000256" key="13">
    <source>
        <dbReference type="RuleBase" id="RU003785"/>
    </source>
</evidence>
<evidence type="ECO:0000313" key="14">
    <source>
        <dbReference type="EMBL" id="HIU91713.1"/>
    </source>
</evidence>
<evidence type="ECO:0000256" key="12">
    <source>
        <dbReference type="RuleBase" id="RU003784"/>
    </source>
</evidence>
<comment type="subunit">
    <text evidence="10">Monomer.</text>
</comment>
<evidence type="ECO:0000256" key="6">
    <source>
        <dbReference type="ARBA" id="ARBA00022741"/>
    </source>
</evidence>
<keyword evidence="4 10" id="KW-0808">Transferase</keyword>
<comment type="catalytic activity">
    <reaction evidence="9 10 11">
        <text>adenosine(37) in tRNA + dimethylallyl diphosphate = N(6)-dimethylallyladenosine(37) in tRNA + diphosphate</text>
        <dbReference type="Rhea" id="RHEA:26482"/>
        <dbReference type="Rhea" id="RHEA-COMP:10162"/>
        <dbReference type="Rhea" id="RHEA-COMP:10375"/>
        <dbReference type="ChEBI" id="CHEBI:33019"/>
        <dbReference type="ChEBI" id="CHEBI:57623"/>
        <dbReference type="ChEBI" id="CHEBI:74411"/>
        <dbReference type="ChEBI" id="CHEBI:74415"/>
        <dbReference type="EC" id="2.5.1.75"/>
    </reaction>
</comment>
<feature type="binding site" evidence="10">
    <location>
        <begin position="16"/>
        <end position="21"/>
    </location>
    <ligand>
        <name>substrate</name>
    </ligand>
</feature>
<dbReference type="InterPro" id="IPR039657">
    <property type="entry name" value="Dimethylallyltransferase"/>
</dbReference>
<dbReference type="GO" id="GO:0006400">
    <property type="term" value="P:tRNA modification"/>
    <property type="evidence" value="ECO:0007669"/>
    <property type="project" value="TreeGrafter"/>
</dbReference>
<dbReference type="SUPFAM" id="SSF52540">
    <property type="entry name" value="P-loop containing nucleoside triphosphate hydrolases"/>
    <property type="match status" value="1"/>
</dbReference>
<evidence type="ECO:0000256" key="5">
    <source>
        <dbReference type="ARBA" id="ARBA00022694"/>
    </source>
</evidence>
<dbReference type="InterPro" id="IPR018022">
    <property type="entry name" value="IPT"/>
</dbReference>
<dbReference type="EC" id="2.5.1.75" evidence="10"/>
<dbReference type="PANTHER" id="PTHR11088">
    <property type="entry name" value="TRNA DIMETHYLALLYLTRANSFERASE"/>
    <property type="match status" value="1"/>
</dbReference>
<comment type="similarity">
    <text evidence="3 10 13">Belongs to the IPP transferase family.</text>
</comment>
<evidence type="ECO:0000256" key="7">
    <source>
        <dbReference type="ARBA" id="ARBA00022840"/>
    </source>
</evidence>
<evidence type="ECO:0000256" key="1">
    <source>
        <dbReference type="ARBA" id="ARBA00001946"/>
    </source>
</evidence>